<proteinExistence type="predicted"/>
<protein>
    <submittedName>
        <fullName evidence="5">Gliding motility-associated protein, GldL</fullName>
    </submittedName>
</protein>
<gene>
    <name evidence="5" type="ORF">EVA_18028</name>
</gene>
<evidence type="ECO:0000256" key="2">
    <source>
        <dbReference type="SAM" id="MobiDB-lite"/>
    </source>
</evidence>
<evidence type="ECO:0000256" key="3">
    <source>
        <dbReference type="SAM" id="Phobius"/>
    </source>
</evidence>
<feature type="region of interest" description="Disordered" evidence="2">
    <location>
        <begin position="104"/>
        <end position="126"/>
    </location>
</feature>
<comment type="caution">
    <text evidence="5">The sequence shown here is derived from an EMBL/GenBank/DDBJ whole genome shotgun (WGS) entry which is preliminary data.</text>
</comment>
<feature type="coiled-coil region" evidence="1">
    <location>
        <begin position="245"/>
        <end position="307"/>
    </location>
</feature>
<reference evidence="5" key="1">
    <citation type="journal article" date="2012" name="PLoS ONE">
        <title>Gene sets for utilization of primary and secondary nutrition supplies in the distal gut of endangered iberian lynx.</title>
        <authorList>
            <person name="Alcaide M."/>
            <person name="Messina E."/>
            <person name="Richter M."/>
            <person name="Bargiela R."/>
            <person name="Peplies J."/>
            <person name="Huws S.A."/>
            <person name="Newbold C.J."/>
            <person name="Golyshin P.N."/>
            <person name="Simon M.A."/>
            <person name="Lopez G."/>
            <person name="Yakimov M.M."/>
            <person name="Ferrer M."/>
        </authorList>
    </citation>
    <scope>NUCLEOTIDE SEQUENCE</scope>
</reference>
<feature type="transmembrane region" description="Helical" evidence="3">
    <location>
        <begin position="51"/>
        <end position="69"/>
    </location>
</feature>
<dbReference type="Pfam" id="PF22827">
    <property type="entry name" value="GldL_N"/>
    <property type="match status" value="1"/>
</dbReference>
<dbReference type="NCBIfam" id="TIGR03513">
    <property type="entry name" value="GldL_gliding"/>
    <property type="match status" value="1"/>
</dbReference>
<keyword evidence="1" id="KW-0175">Coiled coil</keyword>
<name>J9FHE6_9ZZZZ</name>
<keyword evidence="3" id="KW-0812">Transmembrane</keyword>
<accession>J9FHE6</accession>
<dbReference type="InterPro" id="IPR055087">
    <property type="entry name" value="GldL-like_N"/>
</dbReference>
<dbReference type="EMBL" id="AMCI01006712">
    <property type="protein sequence ID" value="EJW93868.1"/>
    <property type="molecule type" value="Genomic_DNA"/>
</dbReference>
<evidence type="ECO:0000313" key="5">
    <source>
        <dbReference type="EMBL" id="EJW93868.1"/>
    </source>
</evidence>
<feature type="domain" description="Gliding motility protein GldL-like N-terminal" evidence="4">
    <location>
        <begin position="27"/>
        <end position="74"/>
    </location>
</feature>
<sequence length="330" mass="35146">MSIKINFITRLQHWMDSVPGQTFLNYAYSWGAAIVILGALFKLTHLPGGNIMLFIGMGTEVVVFFLSAFDRPFDKEEVGKELPPDYETDEQIAARLGLVDDDDDEEYEENHAAEGSSAANSHARTTGTIPAGGTAIAGGAAGVAGTAVAGNGGGTVIIGNIGSAAGTPANSEAAIAAATQAAIAANTPAGEEPFDNEAKRLAAIIRTANDELLHRAQAVLSPEMESATQTYIQQLQTLAETFAKVDEQSARLTKDSEEMDNLNRTLTGINKVYELHLKSISLQVGTIDQINEQTQKLAQQIEDLNRVYGRMIEALTVNMRGTGAVAHNEK</sequence>
<evidence type="ECO:0000256" key="1">
    <source>
        <dbReference type="SAM" id="Coils"/>
    </source>
</evidence>
<evidence type="ECO:0000259" key="4">
    <source>
        <dbReference type="Pfam" id="PF22827"/>
    </source>
</evidence>
<dbReference type="AlphaFoldDB" id="J9FHE6"/>
<feature type="transmembrane region" description="Helical" evidence="3">
    <location>
        <begin position="23"/>
        <end position="44"/>
    </location>
</feature>
<keyword evidence="3" id="KW-0472">Membrane</keyword>
<organism evidence="5">
    <name type="scientific">gut metagenome</name>
    <dbReference type="NCBI Taxonomy" id="749906"/>
    <lineage>
        <taxon>unclassified sequences</taxon>
        <taxon>metagenomes</taxon>
        <taxon>organismal metagenomes</taxon>
    </lineage>
</organism>
<keyword evidence="3" id="KW-1133">Transmembrane helix</keyword>
<dbReference type="InterPro" id="IPR019852">
    <property type="entry name" value="Motility-assoc_prot_GldL"/>
</dbReference>